<dbReference type="Proteomes" id="UP001609176">
    <property type="component" value="Unassembled WGS sequence"/>
</dbReference>
<name>A0ABW7KUB1_9NOCA</name>
<evidence type="ECO:0000313" key="9">
    <source>
        <dbReference type="Proteomes" id="UP001609176"/>
    </source>
</evidence>
<proteinExistence type="predicted"/>
<evidence type="ECO:0000256" key="4">
    <source>
        <dbReference type="ARBA" id="ARBA00023136"/>
    </source>
</evidence>
<evidence type="ECO:0000256" key="5">
    <source>
        <dbReference type="SAM" id="Phobius"/>
    </source>
</evidence>
<evidence type="ECO:0000313" key="7">
    <source>
        <dbReference type="EMBL" id="MFH5232097.1"/>
    </source>
</evidence>
<comment type="caution">
    <text evidence="8">The sequence shown here is derived from an EMBL/GenBank/DDBJ whole genome shotgun (WGS) entry which is preliminary data.</text>
</comment>
<keyword evidence="10" id="KW-1185">Reference proteome</keyword>
<dbReference type="RefSeq" id="WP_395126212.1">
    <property type="nucleotide sequence ID" value="NZ_JBIMSN010000133.1"/>
</dbReference>
<feature type="transmembrane region" description="Helical" evidence="5">
    <location>
        <begin position="182"/>
        <end position="208"/>
    </location>
</feature>
<sequence>MAGVVRDPRKPERTAVLRAVELIDAYVESVAANRGDDEGRSAAAAALWNAWAMVHAAGLPTRDPESELLATLQRAHRAFAGAVGSVRSGDSVETAMMLRYNYIPFGPPDIGYRLRRSLAPDSHAVSTAVRVGIACALGGGISIAVGLDRPDWAIISAVLVLHQGLDRVQGTARGFHRFAGTVIGLGLFAALHQLALTGYAFVALLMVLQFSIELLVVNRYWLAVVFITPVALLVGGASHPDAHVGPIVLDRLVETVVGVVVALVAMWAVLRHAHRATFEWTDRRVVDTATALLDTLAVASVDGSALAQRRDLQYELIESAKSGADVVRTEGGWAQQHWREHSAIQGLGYELLADCWTVPAGGKLAGVDLWKERFQPFVA</sequence>
<accession>A0ABW7KUB1</accession>
<comment type="subcellular location">
    <subcellularLocation>
        <location evidence="1">Membrane</location>
        <topology evidence="1">Multi-pass membrane protein</topology>
    </subcellularLocation>
</comment>
<evidence type="ECO:0000256" key="3">
    <source>
        <dbReference type="ARBA" id="ARBA00022989"/>
    </source>
</evidence>
<protein>
    <submittedName>
        <fullName evidence="8">FUSC family protein</fullName>
    </submittedName>
</protein>
<keyword evidence="4 5" id="KW-0472">Membrane</keyword>
<dbReference type="Proteomes" id="UP001609219">
    <property type="component" value="Unassembled WGS sequence"/>
</dbReference>
<evidence type="ECO:0000259" key="6">
    <source>
        <dbReference type="Pfam" id="PF13515"/>
    </source>
</evidence>
<keyword evidence="2 5" id="KW-0812">Transmembrane</keyword>
<organism evidence="8 9">
    <name type="scientific">Antrihabitans spumae</name>
    <dbReference type="NCBI Taxonomy" id="3373370"/>
    <lineage>
        <taxon>Bacteria</taxon>
        <taxon>Bacillati</taxon>
        <taxon>Actinomycetota</taxon>
        <taxon>Actinomycetes</taxon>
        <taxon>Mycobacteriales</taxon>
        <taxon>Nocardiaceae</taxon>
        <taxon>Antrihabitans</taxon>
    </lineage>
</organism>
<dbReference type="EMBL" id="JBIMSP010000071">
    <property type="protein sequence ID" value="MFH5245362.1"/>
    <property type="molecule type" value="Genomic_DNA"/>
</dbReference>
<evidence type="ECO:0000256" key="1">
    <source>
        <dbReference type="ARBA" id="ARBA00004141"/>
    </source>
</evidence>
<reference evidence="9 10" key="1">
    <citation type="submission" date="2024-10" db="EMBL/GenBank/DDBJ databases">
        <authorList>
            <person name="Riesco R."/>
        </authorList>
    </citation>
    <scope>NUCLEOTIDE SEQUENCE [LARGE SCALE GENOMIC DNA]</scope>
    <source>
        <strain evidence="8 9">NCIMB 15448</strain>
        <strain evidence="7 10">NCIMB 15450</strain>
    </source>
</reference>
<gene>
    <name evidence="8" type="ORF">ACHIPV_26295</name>
    <name evidence="7" type="ORF">ACHIRB_26520</name>
</gene>
<evidence type="ECO:0000313" key="10">
    <source>
        <dbReference type="Proteomes" id="UP001609219"/>
    </source>
</evidence>
<feature type="domain" description="Integral membrane bound transporter" evidence="6">
    <location>
        <begin position="141"/>
        <end position="264"/>
    </location>
</feature>
<dbReference type="InterPro" id="IPR049453">
    <property type="entry name" value="Memb_transporter_dom"/>
</dbReference>
<feature type="transmembrane region" description="Helical" evidence="5">
    <location>
        <begin position="252"/>
        <end position="270"/>
    </location>
</feature>
<feature type="transmembrane region" description="Helical" evidence="5">
    <location>
        <begin position="220"/>
        <end position="240"/>
    </location>
</feature>
<dbReference type="Pfam" id="PF13515">
    <property type="entry name" value="FUSC_2"/>
    <property type="match status" value="1"/>
</dbReference>
<evidence type="ECO:0000256" key="2">
    <source>
        <dbReference type="ARBA" id="ARBA00022692"/>
    </source>
</evidence>
<evidence type="ECO:0000313" key="8">
    <source>
        <dbReference type="EMBL" id="MFH5245362.1"/>
    </source>
</evidence>
<keyword evidence="3 5" id="KW-1133">Transmembrane helix</keyword>
<dbReference type="EMBL" id="JBIMSN010000133">
    <property type="protein sequence ID" value="MFH5232097.1"/>
    <property type="molecule type" value="Genomic_DNA"/>
</dbReference>